<organism evidence="3 4">
    <name type="scientific">Ancylostoma ceylanicum</name>
    <dbReference type="NCBI Taxonomy" id="53326"/>
    <lineage>
        <taxon>Eukaryota</taxon>
        <taxon>Metazoa</taxon>
        <taxon>Ecdysozoa</taxon>
        <taxon>Nematoda</taxon>
        <taxon>Chromadorea</taxon>
        <taxon>Rhabditida</taxon>
        <taxon>Rhabditina</taxon>
        <taxon>Rhabditomorpha</taxon>
        <taxon>Strongyloidea</taxon>
        <taxon>Ancylostomatidae</taxon>
        <taxon>Ancylostomatinae</taxon>
        <taxon>Ancylostoma</taxon>
    </lineage>
</organism>
<name>A0A0D6LF87_9BILA</name>
<keyword evidence="4" id="KW-1185">Reference proteome</keyword>
<accession>A0A0D6LF87</accession>
<reference evidence="3 4" key="1">
    <citation type="submission" date="2013-05" db="EMBL/GenBank/DDBJ databases">
        <title>Draft genome of the parasitic nematode Anyclostoma ceylanicum.</title>
        <authorList>
            <person name="Mitreva M."/>
        </authorList>
    </citation>
    <scope>NUCLEOTIDE SEQUENCE [LARGE SCALE GENOMIC DNA]</scope>
</reference>
<feature type="non-terminal residue" evidence="3">
    <location>
        <position position="1"/>
    </location>
</feature>
<feature type="domain" description="Myotubularin phosphatase" evidence="2">
    <location>
        <begin position="41"/>
        <end position="206"/>
    </location>
</feature>
<dbReference type="InterPro" id="IPR029021">
    <property type="entry name" value="Prot-tyrosine_phosphatase-like"/>
</dbReference>
<dbReference type="PANTHER" id="PTHR10807:SF73">
    <property type="entry name" value="LD06050P"/>
    <property type="match status" value="1"/>
</dbReference>
<feature type="domain" description="Myotubularin phosphatase" evidence="2">
    <location>
        <begin position="1"/>
        <end position="40"/>
    </location>
</feature>
<dbReference type="GO" id="GO:0046856">
    <property type="term" value="P:phosphatidylinositol dephosphorylation"/>
    <property type="evidence" value="ECO:0007669"/>
    <property type="project" value="TreeGrafter"/>
</dbReference>
<dbReference type="EMBL" id="KE126261">
    <property type="protein sequence ID" value="EPB66302.1"/>
    <property type="molecule type" value="Genomic_DNA"/>
</dbReference>
<sequence length="206" mass="22785">SSIMRCGQPLIGPTNRRCKEDENILKSLLTVNRGAIIDTRAKQIAQNARSKEVPVVVHGGEGTDTTLLATSLAQVILDPDARTIRGFESLIEREWICAGHPFQLRNAHSAYAEGTITGPQESPVFLCFLDAVYQIIAQFPHSFEFGEEFLIFLFEHAYASEFGSFLGNNEMMKAELGVKRSTVSLWSMFGKGFSSGGRVTGRRKII</sequence>
<dbReference type="GO" id="GO:0005737">
    <property type="term" value="C:cytoplasm"/>
    <property type="evidence" value="ECO:0007669"/>
    <property type="project" value="TreeGrafter"/>
</dbReference>
<dbReference type="GO" id="GO:0019903">
    <property type="term" value="F:protein phosphatase binding"/>
    <property type="evidence" value="ECO:0007669"/>
    <property type="project" value="TreeGrafter"/>
</dbReference>
<dbReference type="PANTHER" id="PTHR10807">
    <property type="entry name" value="MYOTUBULARIN-RELATED"/>
    <property type="match status" value="1"/>
</dbReference>
<dbReference type="Proteomes" id="UP000054495">
    <property type="component" value="Unassembled WGS sequence"/>
</dbReference>
<evidence type="ECO:0000259" key="2">
    <source>
        <dbReference type="PROSITE" id="PS51339"/>
    </source>
</evidence>
<dbReference type="PROSITE" id="PS51339">
    <property type="entry name" value="PPASE_MYOTUBULARIN"/>
    <property type="match status" value="2"/>
</dbReference>
<dbReference type="InterPro" id="IPR030564">
    <property type="entry name" value="Myotubularin"/>
</dbReference>
<dbReference type="Pfam" id="PF06602">
    <property type="entry name" value="Myotub-related"/>
    <property type="match status" value="1"/>
</dbReference>
<gene>
    <name evidence="3" type="ORF">ANCCEY_14608</name>
</gene>
<evidence type="ECO:0000313" key="4">
    <source>
        <dbReference type="Proteomes" id="UP000054495"/>
    </source>
</evidence>
<evidence type="ECO:0000256" key="1">
    <source>
        <dbReference type="ARBA" id="ARBA00007471"/>
    </source>
</evidence>
<dbReference type="SUPFAM" id="SSF52799">
    <property type="entry name" value="(Phosphotyrosine protein) phosphatases II"/>
    <property type="match status" value="1"/>
</dbReference>
<dbReference type="GO" id="GO:0010507">
    <property type="term" value="P:negative regulation of autophagy"/>
    <property type="evidence" value="ECO:0007669"/>
    <property type="project" value="TreeGrafter"/>
</dbReference>
<comment type="similarity">
    <text evidence="1">Belongs to the protein-tyrosine phosphatase family. Non-receptor class myotubularin subfamily.</text>
</comment>
<dbReference type="InterPro" id="IPR010569">
    <property type="entry name" value="Myotubularin-like_Pase_dom"/>
</dbReference>
<evidence type="ECO:0000313" key="3">
    <source>
        <dbReference type="EMBL" id="EPB66302.1"/>
    </source>
</evidence>
<protein>
    <recommendedName>
        <fullName evidence="2">Myotubularin phosphatase domain-containing protein</fullName>
    </recommendedName>
</protein>
<proteinExistence type="inferred from homology"/>
<dbReference type="AlphaFoldDB" id="A0A0D6LF87"/>